<dbReference type="AlphaFoldDB" id="A0A9X4L6T5"/>
<organism evidence="2 3">
    <name type="scientific">Staphylococcus equorum</name>
    <dbReference type="NCBI Taxonomy" id="246432"/>
    <lineage>
        <taxon>Bacteria</taxon>
        <taxon>Bacillati</taxon>
        <taxon>Bacillota</taxon>
        <taxon>Bacilli</taxon>
        <taxon>Bacillales</taxon>
        <taxon>Staphylococcaceae</taxon>
        <taxon>Staphylococcus</taxon>
    </lineage>
</organism>
<feature type="transmembrane region" description="Helical" evidence="1">
    <location>
        <begin position="52"/>
        <end position="71"/>
    </location>
</feature>
<sequence>MSEKQINNDAGQPNAIYGFKTNLRQKKYEVELRIDKVEKFNLNDYSIIPIRLIYGLLMFVAIVLGSFFFLASDVKRAMYLGVPLIITDIGLVIIIVLYIFIYPSFGSLLGISVKLFHHLINSRQVRKGKKARSKATGFAPTRKDGLVRYADGHVGRYFYLDGKTSKTAYPYEVLQQEITASRYHNNRNRGTTETIITSSQKQNTERQSESLRALHETNDNDAVKDYISLNKRYVDEKIQGERTTFVQYLLMISPDEQTLNDSIDTLFASTAEGLYYNVKAFDKKETDQLLTEIKGLK</sequence>
<dbReference type="Proteomes" id="UP001152422">
    <property type="component" value="Unassembled WGS sequence"/>
</dbReference>
<proteinExistence type="predicted"/>
<accession>A0A9X4L6T5</accession>
<evidence type="ECO:0000313" key="3">
    <source>
        <dbReference type="Proteomes" id="UP001152422"/>
    </source>
</evidence>
<keyword evidence="1" id="KW-1133">Transmembrane helix</keyword>
<evidence type="ECO:0000256" key="1">
    <source>
        <dbReference type="SAM" id="Phobius"/>
    </source>
</evidence>
<protein>
    <submittedName>
        <fullName evidence="2">Uncharacterized protein</fullName>
    </submittedName>
</protein>
<dbReference type="RefSeq" id="WP_107518144.1">
    <property type="nucleotide sequence ID" value="NZ_JAMBPY010000008.1"/>
</dbReference>
<name>A0A9X4L6T5_9STAP</name>
<reference evidence="2" key="1">
    <citation type="submission" date="2022-05" db="EMBL/GenBank/DDBJ databases">
        <title>Comparative genomics of Staphylococcus equorum isolates.</title>
        <authorList>
            <person name="Luelf R.H."/>
        </authorList>
    </citation>
    <scope>NUCLEOTIDE SEQUENCE</scope>
    <source>
        <strain evidence="2">TMW 2.2497</strain>
    </source>
</reference>
<feature type="transmembrane region" description="Helical" evidence="1">
    <location>
        <begin position="77"/>
        <end position="101"/>
    </location>
</feature>
<keyword evidence="1" id="KW-0472">Membrane</keyword>
<evidence type="ECO:0000313" key="2">
    <source>
        <dbReference type="EMBL" id="MDG0847051.1"/>
    </source>
</evidence>
<keyword evidence="3" id="KW-1185">Reference proteome</keyword>
<dbReference type="EMBL" id="JAMBQA010000008">
    <property type="protein sequence ID" value="MDG0847051.1"/>
    <property type="molecule type" value="Genomic_DNA"/>
</dbReference>
<keyword evidence="1" id="KW-0812">Transmembrane</keyword>
<gene>
    <name evidence="2" type="ORF">M4L89_12510</name>
</gene>
<comment type="caution">
    <text evidence="2">The sequence shown here is derived from an EMBL/GenBank/DDBJ whole genome shotgun (WGS) entry which is preliminary data.</text>
</comment>